<dbReference type="InterPro" id="IPR037066">
    <property type="entry name" value="Plug_dom_sf"/>
</dbReference>
<keyword evidence="5 8" id="KW-0732">Signal</keyword>
<evidence type="ECO:0000256" key="7">
    <source>
        <dbReference type="ARBA" id="ARBA00023237"/>
    </source>
</evidence>
<dbReference type="EMBL" id="DWUP01000088">
    <property type="protein sequence ID" value="HJD52930.1"/>
    <property type="molecule type" value="Genomic_DNA"/>
</dbReference>
<reference evidence="10" key="2">
    <citation type="submission" date="2021-04" db="EMBL/GenBank/DDBJ databases">
        <authorList>
            <person name="Gilroy R."/>
        </authorList>
    </citation>
    <scope>NUCLEOTIDE SEQUENCE</scope>
    <source>
        <strain evidence="10">MalCec1-1739</strain>
    </source>
</reference>
<accession>A0A9D2UI46</accession>
<keyword evidence="7" id="KW-0998">Cell outer membrane</keyword>
<dbReference type="SUPFAM" id="SSF56935">
    <property type="entry name" value="Porins"/>
    <property type="match status" value="1"/>
</dbReference>
<keyword evidence="10" id="KW-0675">Receptor</keyword>
<dbReference type="GO" id="GO:0009279">
    <property type="term" value="C:cell outer membrane"/>
    <property type="evidence" value="ECO:0007669"/>
    <property type="project" value="UniProtKB-SubCell"/>
</dbReference>
<feature type="chain" id="PRO_5039105939" evidence="8">
    <location>
        <begin position="21"/>
        <end position="668"/>
    </location>
</feature>
<dbReference type="InterPro" id="IPR036942">
    <property type="entry name" value="Beta-barrel_TonB_sf"/>
</dbReference>
<dbReference type="InterPro" id="IPR012910">
    <property type="entry name" value="Plug_dom"/>
</dbReference>
<reference evidence="10" key="1">
    <citation type="journal article" date="2021" name="PeerJ">
        <title>Extensive microbial diversity within the chicken gut microbiome revealed by metagenomics and culture.</title>
        <authorList>
            <person name="Gilroy R."/>
            <person name="Ravi A."/>
            <person name="Getino M."/>
            <person name="Pursley I."/>
            <person name="Horton D.L."/>
            <person name="Alikhan N.F."/>
            <person name="Baker D."/>
            <person name="Gharbi K."/>
            <person name="Hall N."/>
            <person name="Watson M."/>
            <person name="Adriaenssens E.M."/>
            <person name="Foster-Nyarko E."/>
            <person name="Jarju S."/>
            <person name="Secka A."/>
            <person name="Antonio M."/>
            <person name="Oren A."/>
            <person name="Chaudhuri R.R."/>
            <person name="La Ragione R."/>
            <person name="Hildebrand F."/>
            <person name="Pallen M.J."/>
        </authorList>
    </citation>
    <scope>NUCLEOTIDE SEQUENCE</scope>
    <source>
        <strain evidence="10">MalCec1-1739</strain>
    </source>
</reference>
<evidence type="ECO:0000256" key="5">
    <source>
        <dbReference type="ARBA" id="ARBA00022729"/>
    </source>
</evidence>
<evidence type="ECO:0000259" key="9">
    <source>
        <dbReference type="Pfam" id="PF07715"/>
    </source>
</evidence>
<keyword evidence="6" id="KW-0472">Membrane</keyword>
<feature type="domain" description="TonB-dependent receptor plug" evidence="9">
    <location>
        <begin position="48"/>
        <end position="137"/>
    </location>
</feature>
<dbReference type="PANTHER" id="PTHR30069:SF29">
    <property type="entry name" value="HEMOGLOBIN AND HEMOGLOBIN-HAPTOGLOBIN-BINDING PROTEIN 1-RELATED"/>
    <property type="match status" value="1"/>
</dbReference>
<feature type="signal peptide" evidence="8">
    <location>
        <begin position="1"/>
        <end position="20"/>
    </location>
</feature>
<dbReference type="GO" id="GO:0044718">
    <property type="term" value="P:siderophore transmembrane transport"/>
    <property type="evidence" value="ECO:0007669"/>
    <property type="project" value="TreeGrafter"/>
</dbReference>
<evidence type="ECO:0000256" key="2">
    <source>
        <dbReference type="ARBA" id="ARBA00022448"/>
    </source>
</evidence>
<organism evidence="10 11">
    <name type="scientific">Candidatus Avibacteroides avistercoris</name>
    <dbReference type="NCBI Taxonomy" id="2840690"/>
    <lineage>
        <taxon>Bacteria</taxon>
        <taxon>Pseudomonadati</taxon>
        <taxon>Bacteroidota</taxon>
        <taxon>Bacteroidia</taxon>
        <taxon>Bacteroidales</taxon>
        <taxon>Bacteroidaceae</taxon>
        <taxon>Bacteroidaceae incertae sedis</taxon>
        <taxon>Candidatus Avibacteroides</taxon>
    </lineage>
</organism>
<evidence type="ECO:0000313" key="11">
    <source>
        <dbReference type="Proteomes" id="UP000787625"/>
    </source>
</evidence>
<comment type="subcellular location">
    <subcellularLocation>
        <location evidence="1">Cell outer membrane</location>
        <topology evidence="1">Multi-pass membrane protein</topology>
    </subcellularLocation>
</comment>
<protein>
    <submittedName>
        <fullName evidence="10">TonB-dependent receptor plug domain-containing protein</fullName>
    </submittedName>
</protein>
<name>A0A9D2UI46_9BACT</name>
<keyword evidence="3" id="KW-1134">Transmembrane beta strand</keyword>
<proteinExistence type="predicted"/>
<keyword evidence="2" id="KW-0813">Transport</keyword>
<dbReference type="Gene3D" id="2.170.130.10">
    <property type="entry name" value="TonB-dependent receptor, plug domain"/>
    <property type="match status" value="1"/>
</dbReference>
<evidence type="ECO:0000256" key="1">
    <source>
        <dbReference type="ARBA" id="ARBA00004571"/>
    </source>
</evidence>
<dbReference type="InterPro" id="IPR039426">
    <property type="entry name" value="TonB-dep_rcpt-like"/>
</dbReference>
<sequence>MLRRLALSLIVLPACLAVPAQTVPDSVRVVNIDEVGVTAGRVARRLRSAMPVQVLDGASLRRLGALQLSDAVKMMNGVAVKDYGGIGGLKTVSVRSLGAAHTGVTYDGVPVTDAQTGQIDLGRFTLDGVAAVTLSDGQDDDIFRPARQFASASVLAVTTSRPEFDGKDVNVSASLKGGSFGLVNPSMRLEGRIGGRMALAVSGDYMHVRGDYPYRQDNGDATVTRHRDNSDVGSWHVEADLFGQFDGGRELHAKAYYYASSRGLPTNILYNDYAGQRLWDRNFFVQGRYSRKYGRDWSLSATVKWNRSYNRYYDPSVYNSRGYDDDRYKQDEGYLSAVAMWRPLPVLSFSLATDGIVNAMNATLDGFAVPVRYTMLNVLAGRLVLDRLTLTASVLSTATRETVHRGQAAPGRHRFSPAAALSVKPFARSDLRIRLMYKDVFRLPTFNDLYYGTVGTRTLRPEQAMQLSGGMTWYKQLGGRMGYVSATADAFYNRVTDKIVAVPTKNLFIWSMMNIGRVDIKGVEASAETSLDWPCGVGFTLSAGYTWQRALDKTDRAVMSYKATFNHQIPYTPRHSGSVRCDVRLPWLTLGWTAVVSGVRYCNQYNAADYRLGGYNDHTLTASRDFTLRGTCIRVQAEVLNVGGKNYEVVKNYPMPGRQYRLGVVFEY</sequence>
<keyword evidence="4" id="KW-0812">Transmembrane</keyword>
<dbReference type="Gene3D" id="2.40.170.20">
    <property type="entry name" value="TonB-dependent receptor, beta-barrel domain"/>
    <property type="match status" value="1"/>
</dbReference>
<evidence type="ECO:0000256" key="4">
    <source>
        <dbReference type="ARBA" id="ARBA00022692"/>
    </source>
</evidence>
<evidence type="ECO:0000313" key="10">
    <source>
        <dbReference type="EMBL" id="HJD52930.1"/>
    </source>
</evidence>
<evidence type="ECO:0000256" key="8">
    <source>
        <dbReference type="SAM" id="SignalP"/>
    </source>
</evidence>
<dbReference type="Pfam" id="PF07715">
    <property type="entry name" value="Plug"/>
    <property type="match status" value="1"/>
</dbReference>
<comment type="caution">
    <text evidence="10">The sequence shown here is derived from an EMBL/GenBank/DDBJ whole genome shotgun (WGS) entry which is preliminary data.</text>
</comment>
<gene>
    <name evidence="10" type="ORF">IAA93_04300</name>
</gene>
<dbReference type="Proteomes" id="UP000787625">
    <property type="component" value="Unassembled WGS sequence"/>
</dbReference>
<evidence type="ECO:0000256" key="3">
    <source>
        <dbReference type="ARBA" id="ARBA00022452"/>
    </source>
</evidence>
<dbReference type="AlphaFoldDB" id="A0A9D2UI46"/>
<dbReference type="PANTHER" id="PTHR30069">
    <property type="entry name" value="TONB-DEPENDENT OUTER MEMBRANE RECEPTOR"/>
    <property type="match status" value="1"/>
</dbReference>
<evidence type="ECO:0000256" key="6">
    <source>
        <dbReference type="ARBA" id="ARBA00023136"/>
    </source>
</evidence>
<dbReference type="GO" id="GO:0015344">
    <property type="term" value="F:siderophore uptake transmembrane transporter activity"/>
    <property type="evidence" value="ECO:0007669"/>
    <property type="project" value="TreeGrafter"/>
</dbReference>